<keyword evidence="4 12" id="KW-0863">Zinc-finger</keyword>
<dbReference type="SMART" id="SM00980">
    <property type="entry name" value="THAP"/>
    <property type="match status" value="1"/>
</dbReference>
<dbReference type="InterPro" id="IPR048366">
    <property type="entry name" value="TNP-like_GBD"/>
</dbReference>
<evidence type="ECO:0000256" key="6">
    <source>
        <dbReference type="ARBA" id="ARBA00023015"/>
    </source>
</evidence>
<dbReference type="GO" id="GO:0008270">
    <property type="term" value="F:zinc ion binding"/>
    <property type="evidence" value="ECO:0007669"/>
    <property type="project" value="UniProtKB-KW"/>
</dbReference>
<evidence type="ECO:0000313" key="16">
    <source>
        <dbReference type="Proteomes" id="UP000215902"/>
    </source>
</evidence>
<keyword evidence="8 12" id="KW-0238">DNA-binding</keyword>
<evidence type="ECO:0000256" key="8">
    <source>
        <dbReference type="ARBA" id="ARBA00023125"/>
    </source>
</evidence>
<evidence type="ECO:0000259" key="14">
    <source>
        <dbReference type="PROSITE" id="PS50950"/>
    </source>
</evidence>
<evidence type="ECO:0000256" key="10">
    <source>
        <dbReference type="ARBA" id="ARBA00023242"/>
    </source>
</evidence>
<evidence type="ECO:0000256" key="7">
    <source>
        <dbReference type="ARBA" id="ARBA00023054"/>
    </source>
</evidence>
<comment type="caution">
    <text evidence="15">The sequence shown here is derived from an EMBL/GenBank/DDBJ whole genome shotgun (WGS) entry which is preliminary data.</text>
</comment>
<evidence type="ECO:0000256" key="1">
    <source>
        <dbReference type="ARBA" id="ARBA00004642"/>
    </source>
</evidence>
<dbReference type="GO" id="GO:0043565">
    <property type="term" value="F:sequence-specific DNA binding"/>
    <property type="evidence" value="ECO:0007669"/>
    <property type="project" value="InterPro"/>
</dbReference>
<dbReference type="Proteomes" id="UP000215902">
    <property type="component" value="Unassembled WGS sequence"/>
</dbReference>
<evidence type="ECO:0000256" key="3">
    <source>
        <dbReference type="ARBA" id="ARBA00022723"/>
    </source>
</evidence>
<keyword evidence="9" id="KW-0804">Transcription</keyword>
<keyword evidence="6" id="KW-0805">Transcription regulation</keyword>
<dbReference type="PANTHER" id="PTHR46600">
    <property type="entry name" value="THAP DOMAIN-CONTAINING"/>
    <property type="match status" value="1"/>
</dbReference>
<dbReference type="Pfam" id="PF21787">
    <property type="entry name" value="TNP-like_RNaseH_N"/>
    <property type="match status" value="1"/>
</dbReference>
<dbReference type="InterPro" id="IPR021896">
    <property type="entry name" value="THAP9-like_HTH"/>
</dbReference>
<evidence type="ECO:0000256" key="9">
    <source>
        <dbReference type="ARBA" id="ARBA00023163"/>
    </source>
</evidence>
<proteinExistence type="inferred from homology"/>
<gene>
    <name evidence="15" type="ORF">BOX15_Mlig021368g14</name>
</gene>
<keyword evidence="3" id="KW-0479">Metal-binding</keyword>
<evidence type="ECO:0000256" key="5">
    <source>
        <dbReference type="ARBA" id="ARBA00022833"/>
    </source>
</evidence>
<comment type="subcellular location">
    <subcellularLocation>
        <location evidence="1">Nucleus</location>
        <location evidence="1">Nucleoplasm</location>
    </subcellularLocation>
</comment>
<feature type="region of interest" description="Disordered" evidence="13">
    <location>
        <begin position="114"/>
        <end position="146"/>
    </location>
</feature>
<dbReference type="InterPro" id="IPR048365">
    <property type="entry name" value="TNP-like_RNaseH_N"/>
</dbReference>
<dbReference type="InterPro" id="IPR006612">
    <property type="entry name" value="THAP_Znf"/>
</dbReference>
<dbReference type="InterPro" id="IPR026516">
    <property type="entry name" value="THAP1/10"/>
</dbReference>
<reference evidence="15 16" key="1">
    <citation type="submission" date="2017-06" db="EMBL/GenBank/DDBJ databases">
        <title>A platform for efficient transgenesis in Macrostomum lignano, a flatworm model organism for stem cell research.</title>
        <authorList>
            <person name="Berezikov E."/>
        </authorList>
    </citation>
    <scope>NUCLEOTIDE SEQUENCE [LARGE SCALE GENOMIC DNA]</scope>
    <source>
        <strain evidence="15">DV1</strain>
        <tissue evidence="15">Whole organism</tissue>
    </source>
</reference>
<keyword evidence="10" id="KW-0539">Nucleus</keyword>
<dbReference type="GO" id="GO:0005654">
    <property type="term" value="C:nucleoplasm"/>
    <property type="evidence" value="ECO:0007669"/>
    <property type="project" value="UniProtKB-SubCell"/>
</dbReference>
<protein>
    <recommendedName>
        <fullName evidence="14">THAP-type domain-containing protein</fullName>
    </recommendedName>
</protein>
<name>A0A267GCB0_9PLAT</name>
<dbReference type="SUPFAM" id="SSF57716">
    <property type="entry name" value="Glucocorticoid receptor-like (DNA-binding domain)"/>
    <property type="match status" value="1"/>
</dbReference>
<keyword evidence="7" id="KW-0175">Coiled coil</keyword>
<feature type="compositionally biased region" description="Pro residues" evidence="13">
    <location>
        <begin position="114"/>
        <end position="131"/>
    </location>
</feature>
<sequence>MRGTKGCLTSFNSLARMKSTRKCSALGCNSVQRKGSVSFFAYPIKQPSLLSEWLCHVETTPGFAPTSCKYLCELHFSAADIAIESQGAKSPGRFRKRLRPGVAPNCEWKVDPPVLEPADPPVLEPADPPVLEPAEESASTEPPVLHRFDEDPTFEEQRISAADAKRLKNKKTLSALQLLRRKLSRRLASRARRYALAKQRSRKLKTFELKLLAADQALQRAIEQRKDSELAMKQFRCLLTAKGKSLLSNPIREKAGAFSEEVRRFASELHYCSPRAYANLRRYFRLPADETIRRWNRFECQAGVTAVSIEKVKELCSESVAMRDWALVIDAMHIRREICVNVGSKRFSGFADVGAGSNCSDDQELAREAVVLLAVGLRSSWKLPVAYILPNSAKPAQQAHLISRTIEELNSVGAVVRALVCDCAAVNLATVKLFGASIPEAPSFTISSQQQRVHVFFDNCHLLKLVRNSLSDLGCFVHNGSSISWRFIELLHSCQQAEGGRLGNRLSTRHIEWKRLSMKVSLAAQTLSSSVADALQFLQDAGCPEFQDCGATVRFIRTIDSLFDVFNSR</sequence>
<dbReference type="PANTHER" id="PTHR46600:SF1">
    <property type="entry name" value="THAP DOMAIN-CONTAINING PROTEIN 1"/>
    <property type="match status" value="1"/>
</dbReference>
<dbReference type="Pfam" id="PF21788">
    <property type="entry name" value="TNP-like_GBD"/>
    <property type="match status" value="1"/>
</dbReference>
<evidence type="ECO:0000313" key="15">
    <source>
        <dbReference type="EMBL" id="PAA83626.1"/>
    </source>
</evidence>
<keyword evidence="16" id="KW-1185">Reference proteome</keyword>
<dbReference type="STRING" id="282301.A0A267GCB0"/>
<organism evidence="15 16">
    <name type="scientific">Macrostomum lignano</name>
    <dbReference type="NCBI Taxonomy" id="282301"/>
    <lineage>
        <taxon>Eukaryota</taxon>
        <taxon>Metazoa</taxon>
        <taxon>Spiralia</taxon>
        <taxon>Lophotrochozoa</taxon>
        <taxon>Platyhelminthes</taxon>
        <taxon>Rhabditophora</taxon>
        <taxon>Macrostomorpha</taxon>
        <taxon>Macrostomida</taxon>
        <taxon>Macrostomidae</taxon>
        <taxon>Macrostomum</taxon>
    </lineage>
</organism>
<evidence type="ECO:0000256" key="13">
    <source>
        <dbReference type="SAM" id="MobiDB-lite"/>
    </source>
</evidence>
<dbReference type="Pfam" id="PF12017">
    <property type="entry name" value="Tnp_P_element"/>
    <property type="match status" value="1"/>
</dbReference>
<comment type="similarity">
    <text evidence="2">Belongs to the THAP1 family.</text>
</comment>
<dbReference type="AlphaFoldDB" id="A0A267GCB0"/>
<evidence type="ECO:0000256" key="4">
    <source>
        <dbReference type="ARBA" id="ARBA00022771"/>
    </source>
</evidence>
<dbReference type="OrthoDB" id="2441813at2759"/>
<dbReference type="EMBL" id="NIVC01000412">
    <property type="protein sequence ID" value="PAA83626.1"/>
    <property type="molecule type" value="Genomic_DNA"/>
</dbReference>
<accession>A0A267GCB0</accession>
<dbReference type="Pfam" id="PF05485">
    <property type="entry name" value="THAP"/>
    <property type="match status" value="1"/>
</dbReference>
<keyword evidence="5" id="KW-0862">Zinc</keyword>
<keyword evidence="11" id="KW-0131">Cell cycle</keyword>
<evidence type="ECO:0000256" key="12">
    <source>
        <dbReference type="PROSITE-ProRule" id="PRU00309"/>
    </source>
</evidence>
<evidence type="ECO:0000256" key="2">
    <source>
        <dbReference type="ARBA" id="ARBA00006177"/>
    </source>
</evidence>
<evidence type="ECO:0000256" key="11">
    <source>
        <dbReference type="ARBA" id="ARBA00023306"/>
    </source>
</evidence>
<dbReference type="PROSITE" id="PS50950">
    <property type="entry name" value="ZF_THAP"/>
    <property type="match status" value="1"/>
</dbReference>
<feature type="domain" description="THAP-type" evidence="14">
    <location>
        <begin position="17"/>
        <end position="107"/>
    </location>
</feature>